<feature type="transmembrane region" description="Helical" evidence="6">
    <location>
        <begin position="20"/>
        <end position="39"/>
    </location>
</feature>
<evidence type="ECO:0000256" key="3">
    <source>
        <dbReference type="ARBA" id="ARBA00022692"/>
    </source>
</evidence>
<organism evidence="8">
    <name type="scientific">uncultured Rubrobacteraceae bacterium</name>
    <dbReference type="NCBI Taxonomy" id="349277"/>
    <lineage>
        <taxon>Bacteria</taxon>
        <taxon>Bacillati</taxon>
        <taxon>Actinomycetota</taxon>
        <taxon>Rubrobacteria</taxon>
        <taxon>Rubrobacterales</taxon>
        <taxon>Rubrobacteraceae</taxon>
        <taxon>environmental samples</taxon>
    </lineage>
</organism>
<proteinExistence type="predicted"/>
<keyword evidence="3 6" id="KW-0812">Transmembrane</keyword>
<feature type="transmembrane region" description="Helical" evidence="6">
    <location>
        <begin position="71"/>
        <end position="89"/>
    </location>
</feature>
<accession>A0A6J4P3S2</accession>
<protein>
    <recommendedName>
        <fullName evidence="7">Citrate transporter-like domain-containing protein</fullName>
    </recommendedName>
</protein>
<dbReference type="AlphaFoldDB" id="A0A6J4P3S2"/>
<dbReference type="GO" id="GO:0055085">
    <property type="term" value="P:transmembrane transport"/>
    <property type="evidence" value="ECO:0007669"/>
    <property type="project" value="InterPro"/>
</dbReference>
<name>A0A6J4P3S2_9ACTN</name>
<evidence type="ECO:0000313" key="8">
    <source>
        <dbReference type="EMBL" id="CAA9405350.1"/>
    </source>
</evidence>
<feature type="domain" description="Citrate transporter-like" evidence="7">
    <location>
        <begin position="37"/>
        <end position="91"/>
    </location>
</feature>
<dbReference type="GO" id="GO:0016020">
    <property type="term" value="C:membrane"/>
    <property type="evidence" value="ECO:0007669"/>
    <property type="project" value="UniProtKB-SubCell"/>
</dbReference>
<sequence>MFQGRGRALRPRDRVACARLAESVFAVGLFIVVLAPIAFELVNRTVVVLLGAAVLDSFGLVTQEEAASESIGWNTAWLLAGMLAIFAILERRLRVPRHRVLGVRSLPGGPAWVGWAALRA</sequence>
<evidence type="ECO:0000256" key="2">
    <source>
        <dbReference type="ARBA" id="ARBA00022448"/>
    </source>
</evidence>
<evidence type="ECO:0000256" key="6">
    <source>
        <dbReference type="SAM" id="Phobius"/>
    </source>
</evidence>
<evidence type="ECO:0000256" key="4">
    <source>
        <dbReference type="ARBA" id="ARBA00022989"/>
    </source>
</evidence>
<dbReference type="EMBL" id="CADCUV010000062">
    <property type="protein sequence ID" value="CAA9405350.1"/>
    <property type="molecule type" value="Genomic_DNA"/>
</dbReference>
<reference evidence="8" key="1">
    <citation type="submission" date="2020-02" db="EMBL/GenBank/DDBJ databases">
        <authorList>
            <person name="Meier V. D."/>
        </authorList>
    </citation>
    <scope>NUCLEOTIDE SEQUENCE</scope>
    <source>
        <strain evidence="8">AVDCRST_MAG22</strain>
    </source>
</reference>
<keyword evidence="5 6" id="KW-0472">Membrane</keyword>
<dbReference type="Pfam" id="PF03600">
    <property type="entry name" value="CitMHS"/>
    <property type="match status" value="1"/>
</dbReference>
<dbReference type="InterPro" id="IPR004680">
    <property type="entry name" value="Cit_transptr-like_dom"/>
</dbReference>
<evidence type="ECO:0000256" key="1">
    <source>
        <dbReference type="ARBA" id="ARBA00004141"/>
    </source>
</evidence>
<gene>
    <name evidence="8" type="ORF">AVDCRST_MAG22-1508</name>
</gene>
<keyword evidence="2" id="KW-0813">Transport</keyword>
<evidence type="ECO:0000256" key="5">
    <source>
        <dbReference type="ARBA" id="ARBA00023136"/>
    </source>
</evidence>
<keyword evidence="4 6" id="KW-1133">Transmembrane helix</keyword>
<comment type="subcellular location">
    <subcellularLocation>
        <location evidence="1">Membrane</location>
        <topology evidence="1">Multi-pass membrane protein</topology>
    </subcellularLocation>
</comment>
<evidence type="ECO:0000259" key="7">
    <source>
        <dbReference type="Pfam" id="PF03600"/>
    </source>
</evidence>